<dbReference type="InterPro" id="IPR029753">
    <property type="entry name" value="D-isomer_DH_CS"/>
</dbReference>
<accession>A0A1K2HWJ7</accession>
<evidence type="ECO:0000256" key="2">
    <source>
        <dbReference type="ARBA" id="ARBA00023002"/>
    </source>
</evidence>
<evidence type="ECO:0000256" key="3">
    <source>
        <dbReference type="ARBA" id="ARBA00023027"/>
    </source>
</evidence>
<evidence type="ECO:0000313" key="8">
    <source>
        <dbReference type="Proteomes" id="UP000183447"/>
    </source>
</evidence>
<feature type="domain" description="D-isomer specific 2-hydroxyacid dehydrogenase NAD-binding" evidence="6">
    <location>
        <begin position="111"/>
        <end position="301"/>
    </location>
</feature>
<dbReference type="InterPro" id="IPR043322">
    <property type="entry name" value="CtBP"/>
</dbReference>
<dbReference type="EMBL" id="FPKU01000001">
    <property type="protein sequence ID" value="SFZ83366.1"/>
    <property type="molecule type" value="Genomic_DNA"/>
</dbReference>
<dbReference type="InterPro" id="IPR050418">
    <property type="entry name" value="D-iso_2-hydroxyacid_DH_PdxB"/>
</dbReference>
<evidence type="ECO:0000259" key="5">
    <source>
        <dbReference type="Pfam" id="PF00389"/>
    </source>
</evidence>
<dbReference type="STRING" id="665118.SAMN02983003_1604"/>
<evidence type="ECO:0000259" key="6">
    <source>
        <dbReference type="Pfam" id="PF02826"/>
    </source>
</evidence>
<dbReference type="GO" id="GO:0051287">
    <property type="term" value="F:NAD binding"/>
    <property type="evidence" value="ECO:0007669"/>
    <property type="project" value="InterPro"/>
</dbReference>
<dbReference type="PANTHER" id="PTHR43761:SF1">
    <property type="entry name" value="D-ISOMER SPECIFIC 2-HYDROXYACID DEHYDROGENASE CATALYTIC DOMAIN-CONTAINING PROTEIN-RELATED"/>
    <property type="match status" value="1"/>
</dbReference>
<dbReference type="CDD" id="cd05299">
    <property type="entry name" value="CtBP_dh"/>
    <property type="match status" value="1"/>
</dbReference>
<organism evidence="7 8">
    <name type="scientific">Devosia enhydra</name>
    <dbReference type="NCBI Taxonomy" id="665118"/>
    <lineage>
        <taxon>Bacteria</taxon>
        <taxon>Pseudomonadati</taxon>
        <taxon>Pseudomonadota</taxon>
        <taxon>Alphaproteobacteria</taxon>
        <taxon>Hyphomicrobiales</taxon>
        <taxon>Devosiaceae</taxon>
        <taxon>Devosia</taxon>
    </lineage>
</organism>
<evidence type="ECO:0000313" key="7">
    <source>
        <dbReference type="EMBL" id="SFZ83366.1"/>
    </source>
</evidence>
<dbReference type="Pfam" id="PF00389">
    <property type="entry name" value="2-Hacid_dh"/>
    <property type="match status" value="1"/>
</dbReference>
<evidence type="ECO:0000256" key="1">
    <source>
        <dbReference type="ARBA" id="ARBA00005854"/>
    </source>
</evidence>
<comment type="similarity">
    <text evidence="1 4">Belongs to the D-isomer specific 2-hydroxyacid dehydrogenase family.</text>
</comment>
<dbReference type="OrthoDB" id="9793626at2"/>
<dbReference type="AlphaFoldDB" id="A0A1K2HWJ7"/>
<name>A0A1K2HWJ7_9HYPH</name>
<dbReference type="Gene3D" id="3.40.50.720">
    <property type="entry name" value="NAD(P)-binding Rossmann-like Domain"/>
    <property type="match status" value="2"/>
</dbReference>
<dbReference type="RefSeq" id="WP_084603323.1">
    <property type="nucleotide sequence ID" value="NZ_FPKU01000001.1"/>
</dbReference>
<reference evidence="7 8" key="1">
    <citation type="submission" date="2016-11" db="EMBL/GenBank/DDBJ databases">
        <authorList>
            <person name="Jaros S."/>
            <person name="Januszkiewicz K."/>
            <person name="Wedrychowicz H."/>
        </authorList>
    </citation>
    <scope>NUCLEOTIDE SEQUENCE [LARGE SCALE GENOMIC DNA]</scope>
    <source>
        <strain evidence="7 8">ATCC 23634</strain>
    </source>
</reference>
<keyword evidence="2 4" id="KW-0560">Oxidoreductase</keyword>
<dbReference type="InterPro" id="IPR036291">
    <property type="entry name" value="NAD(P)-bd_dom_sf"/>
</dbReference>
<dbReference type="PANTHER" id="PTHR43761">
    <property type="entry name" value="D-ISOMER SPECIFIC 2-HYDROXYACID DEHYDROGENASE FAMILY PROTEIN (AFU_ORTHOLOGUE AFUA_1G13630)"/>
    <property type="match status" value="1"/>
</dbReference>
<dbReference type="InterPro" id="IPR006139">
    <property type="entry name" value="D-isomer_2_OHA_DH_cat_dom"/>
</dbReference>
<dbReference type="SUPFAM" id="SSF51735">
    <property type="entry name" value="NAD(P)-binding Rossmann-fold domains"/>
    <property type="match status" value="1"/>
</dbReference>
<evidence type="ECO:0000256" key="4">
    <source>
        <dbReference type="RuleBase" id="RU003719"/>
    </source>
</evidence>
<keyword evidence="8" id="KW-1185">Reference proteome</keyword>
<dbReference type="Pfam" id="PF02826">
    <property type="entry name" value="2-Hacid_dh_C"/>
    <property type="match status" value="1"/>
</dbReference>
<dbReference type="GO" id="GO:0003714">
    <property type="term" value="F:transcription corepressor activity"/>
    <property type="evidence" value="ECO:0007669"/>
    <property type="project" value="InterPro"/>
</dbReference>
<dbReference type="PROSITE" id="PS00671">
    <property type="entry name" value="D_2_HYDROXYACID_DH_3"/>
    <property type="match status" value="1"/>
</dbReference>
<feature type="domain" description="D-isomer specific 2-hydroxyacid dehydrogenase catalytic" evidence="5">
    <location>
        <begin position="44"/>
        <end position="333"/>
    </location>
</feature>
<dbReference type="GO" id="GO:0016616">
    <property type="term" value="F:oxidoreductase activity, acting on the CH-OH group of donors, NAD or NADP as acceptor"/>
    <property type="evidence" value="ECO:0007669"/>
    <property type="project" value="InterPro"/>
</dbReference>
<proteinExistence type="inferred from homology"/>
<sequence>MKIVAIIDPQFGTTPDIESAVAGGQAEFRILRPGHGPVSPLELRGVDAILNCRSRHKLPGSLIDALDDRVQIIAQAGVGYNHIDIAACARRNIPVCNTPDYGTTEVADHAIGLMLALVRGIPTYNGRLASDAAAWATAGLPLPPIRRLGGQVFGVIGLGRIGLATALRAKAFGLDVRFFDPYLPPGAELALGFKRYAELGDLLAVTDILTLHCPLTEETDRLIRAETLAQMKPNGILINTSRGGVVDLDAVADALTSGHLCAAGLDVLPVEPPDRNHPLLAAWMAGDRALEGRLVITPHAAFYTPQSLDDMRRLSMTAVWQYLTEGRLRSCVNLDLLAANAAATGADRRLHAG</sequence>
<dbReference type="InterPro" id="IPR006140">
    <property type="entry name" value="D-isomer_DH_NAD-bd"/>
</dbReference>
<gene>
    <name evidence="7" type="ORF">SAMN02983003_1604</name>
</gene>
<dbReference type="Proteomes" id="UP000183447">
    <property type="component" value="Unassembled WGS sequence"/>
</dbReference>
<keyword evidence="3" id="KW-0520">NAD</keyword>
<dbReference type="SUPFAM" id="SSF52283">
    <property type="entry name" value="Formate/glycerate dehydrogenase catalytic domain-like"/>
    <property type="match status" value="1"/>
</dbReference>
<protein>
    <submittedName>
        <fullName evidence="7">D-3-phosphoglycerate dehydrogenase</fullName>
    </submittedName>
</protein>